<dbReference type="Gene3D" id="6.10.140.2220">
    <property type="match status" value="1"/>
</dbReference>
<keyword evidence="2 4" id="KW-0863">Zinc-finger</keyword>
<dbReference type="GO" id="GO:0005634">
    <property type="term" value="C:nucleus"/>
    <property type="evidence" value="ECO:0007669"/>
    <property type="project" value="TreeGrafter"/>
</dbReference>
<dbReference type="GO" id="GO:0008270">
    <property type="term" value="F:zinc ion binding"/>
    <property type="evidence" value="ECO:0007669"/>
    <property type="project" value="UniProtKB-KW"/>
</dbReference>
<protein>
    <recommendedName>
        <fullName evidence="5">MYND-type domain-containing protein</fullName>
    </recommendedName>
</protein>
<dbReference type="GO" id="GO:0000981">
    <property type="term" value="F:DNA-binding transcription factor activity, RNA polymerase II-specific"/>
    <property type="evidence" value="ECO:0007669"/>
    <property type="project" value="TreeGrafter"/>
</dbReference>
<dbReference type="EMBL" id="ML738661">
    <property type="protein sequence ID" value="KAE8160217.1"/>
    <property type="molecule type" value="Genomic_DNA"/>
</dbReference>
<dbReference type="Pfam" id="PF01753">
    <property type="entry name" value="zf-MYND"/>
    <property type="match status" value="1"/>
</dbReference>
<dbReference type="InterPro" id="IPR024119">
    <property type="entry name" value="TF_DEAF-1"/>
</dbReference>
<name>A0A5N6UNK8_ASPTM</name>
<keyword evidence="3" id="KW-0862">Zinc</keyword>
<dbReference type="Proteomes" id="UP000326950">
    <property type="component" value="Unassembled WGS sequence"/>
</dbReference>
<gene>
    <name evidence="6" type="ORF">BDV40DRAFT_302529</name>
</gene>
<feature type="domain" description="MYND-type" evidence="5">
    <location>
        <begin position="178"/>
        <end position="220"/>
    </location>
</feature>
<organism evidence="6 7">
    <name type="scientific">Aspergillus tamarii</name>
    <dbReference type="NCBI Taxonomy" id="41984"/>
    <lineage>
        <taxon>Eukaryota</taxon>
        <taxon>Fungi</taxon>
        <taxon>Dikarya</taxon>
        <taxon>Ascomycota</taxon>
        <taxon>Pezizomycotina</taxon>
        <taxon>Eurotiomycetes</taxon>
        <taxon>Eurotiomycetidae</taxon>
        <taxon>Eurotiales</taxon>
        <taxon>Aspergillaceae</taxon>
        <taxon>Aspergillus</taxon>
        <taxon>Aspergillus subgen. Circumdati</taxon>
    </lineage>
</organism>
<evidence type="ECO:0000313" key="7">
    <source>
        <dbReference type="Proteomes" id="UP000326950"/>
    </source>
</evidence>
<evidence type="ECO:0000256" key="3">
    <source>
        <dbReference type="ARBA" id="ARBA00022833"/>
    </source>
</evidence>
<dbReference type="AlphaFoldDB" id="A0A5N6UNK8"/>
<dbReference type="PROSITE" id="PS50865">
    <property type="entry name" value="ZF_MYND_2"/>
    <property type="match status" value="1"/>
</dbReference>
<dbReference type="PANTHER" id="PTHR10237:SF14">
    <property type="entry name" value="MYND-TYPE DOMAIN-CONTAINING PROTEIN"/>
    <property type="match status" value="1"/>
</dbReference>
<evidence type="ECO:0000256" key="4">
    <source>
        <dbReference type="PROSITE-ProRule" id="PRU00134"/>
    </source>
</evidence>
<dbReference type="InterPro" id="IPR002893">
    <property type="entry name" value="Znf_MYND"/>
</dbReference>
<dbReference type="SUPFAM" id="SSF144232">
    <property type="entry name" value="HIT/MYND zinc finger-like"/>
    <property type="match status" value="1"/>
</dbReference>
<keyword evidence="1" id="KW-0479">Metal-binding</keyword>
<accession>A0A5N6UNK8</accession>
<sequence>MGRWGWRLFEGDQDLDFACCLAASLGFETDDWEHSMSSMVHQTDMLAGEAARAFYRTERYKRELENEIVPYVRAKFDTDNFGDRLFAASRAQENNQSGPSTAKYRTIILGALMMRAGARIRTEDLLHLKDLVPQIHCNSQVAPPLFDEGFRTPGRAQFLAALDHYQLGVPRNYQEPSCFQCGQVKDDIGHGLIQCTRCRVANYCDRECQRRHWQEHEASCVRPDERRTVNM</sequence>
<reference evidence="6 7" key="1">
    <citation type="submission" date="2019-04" db="EMBL/GenBank/DDBJ databases">
        <title>Friends and foes A comparative genomics study of 23 Aspergillus species from section Flavi.</title>
        <authorList>
            <consortium name="DOE Joint Genome Institute"/>
            <person name="Kjaerbolling I."/>
            <person name="Vesth T."/>
            <person name="Frisvad J.C."/>
            <person name="Nybo J.L."/>
            <person name="Theobald S."/>
            <person name="Kildgaard S."/>
            <person name="Isbrandt T."/>
            <person name="Kuo A."/>
            <person name="Sato A."/>
            <person name="Lyhne E.K."/>
            <person name="Kogle M.E."/>
            <person name="Wiebenga A."/>
            <person name="Kun R.S."/>
            <person name="Lubbers R.J."/>
            <person name="Makela M.R."/>
            <person name="Barry K."/>
            <person name="Chovatia M."/>
            <person name="Clum A."/>
            <person name="Daum C."/>
            <person name="Haridas S."/>
            <person name="He G."/>
            <person name="LaButti K."/>
            <person name="Lipzen A."/>
            <person name="Mondo S."/>
            <person name="Riley R."/>
            <person name="Salamov A."/>
            <person name="Simmons B.A."/>
            <person name="Magnuson J.K."/>
            <person name="Henrissat B."/>
            <person name="Mortensen U.H."/>
            <person name="Larsen T.O."/>
            <person name="Devries R.P."/>
            <person name="Grigoriev I.V."/>
            <person name="Machida M."/>
            <person name="Baker S.E."/>
            <person name="Andersen M.R."/>
        </authorList>
    </citation>
    <scope>NUCLEOTIDE SEQUENCE [LARGE SCALE GENOMIC DNA]</scope>
    <source>
        <strain evidence="6 7">CBS 117626</strain>
    </source>
</reference>
<dbReference type="PANTHER" id="PTHR10237">
    <property type="entry name" value="DEFORMED EPIDERMAL AUTOREGULATORY FACTOR 1 HOMOLOG SUPPRESSIN"/>
    <property type="match status" value="1"/>
</dbReference>
<dbReference type="PROSITE" id="PS01360">
    <property type="entry name" value="ZF_MYND_1"/>
    <property type="match status" value="1"/>
</dbReference>
<evidence type="ECO:0000313" key="6">
    <source>
        <dbReference type="EMBL" id="KAE8160217.1"/>
    </source>
</evidence>
<evidence type="ECO:0000256" key="1">
    <source>
        <dbReference type="ARBA" id="ARBA00022723"/>
    </source>
</evidence>
<dbReference type="OrthoDB" id="432970at2759"/>
<evidence type="ECO:0000256" key="2">
    <source>
        <dbReference type="ARBA" id="ARBA00022771"/>
    </source>
</evidence>
<evidence type="ECO:0000259" key="5">
    <source>
        <dbReference type="PROSITE" id="PS50865"/>
    </source>
</evidence>
<proteinExistence type="predicted"/>
<keyword evidence="7" id="KW-1185">Reference proteome</keyword>